<proteinExistence type="predicted"/>
<dbReference type="Pfam" id="PF12833">
    <property type="entry name" value="HTH_18"/>
    <property type="match status" value="1"/>
</dbReference>
<dbReference type="InterPro" id="IPR009057">
    <property type="entry name" value="Homeodomain-like_sf"/>
</dbReference>
<accession>A0A3S3UP22</accession>
<evidence type="ECO:0000256" key="1">
    <source>
        <dbReference type="ARBA" id="ARBA00023015"/>
    </source>
</evidence>
<keyword evidence="2" id="KW-0804">Transcription</keyword>
<evidence type="ECO:0000259" key="3">
    <source>
        <dbReference type="PROSITE" id="PS01124"/>
    </source>
</evidence>
<dbReference type="SUPFAM" id="SSF46689">
    <property type="entry name" value="Homeodomain-like"/>
    <property type="match status" value="2"/>
</dbReference>
<name>A0A3S3UP22_9PROT</name>
<dbReference type="RefSeq" id="WP_127765980.1">
    <property type="nucleotide sequence ID" value="NZ_SADE01000002.1"/>
</dbReference>
<dbReference type="CDD" id="cd03137">
    <property type="entry name" value="GATase1_AraC_1"/>
    <property type="match status" value="1"/>
</dbReference>
<dbReference type="GO" id="GO:0043565">
    <property type="term" value="F:sequence-specific DNA binding"/>
    <property type="evidence" value="ECO:0007669"/>
    <property type="project" value="InterPro"/>
</dbReference>
<gene>
    <name evidence="4" type="ORF">EOI86_15035</name>
</gene>
<evidence type="ECO:0000313" key="5">
    <source>
        <dbReference type="Proteomes" id="UP000287447"/>
    </source>
</evidence>
<evidence type="ECO:0000256" key="2">
    <source>
        <dbReference type="ARBA" id="ARBA00023163"/>
    </source>
</evidence>
<dbReference type="SMART" id="SM00342">
    <property type="entry name" value="HTH_ARAC"/>
    <property type="match status" value="1"/>
</dbReference>
<dbReference type="Pfam" id="PF01965">
    <property type="entry name" value="DJ-1_PfpI"/>
    <property type="match status" value="1"/>
</dbReference>
<reference evidence="5" key="1">
    <citation type="submission" date="2019-01" db="EMBL/GenBank/DDBJ databases">
        <title>Gri0909 isolated from a small marine red alga.</title>
        <authorList>
            <person name="Kim J."/>
            <person name="Jeong S.E."/>
            <person name="Jeon C.O."/>
        </authorList>
    </citation>
    <scope>NUCLEOTIDE SEQUENCE [LARGE SCALE GENOMIC DNA]</scope>
    <source>
        <strain evidence="5">Gri0909</strain>
    </source>
</reference>
<feature type="domain" description="HTH araC/xylS-type" evidence="3">
    <location>
        <begin position="219"/>
        <end position="317"/>
    </location>
</feature>
<dbReference type="GO" id="GO:0003700">
    <property type="term" value="F:DNA-binding transcription factor activity"/>
    <property type="evidence" value="ECO:0007669"/>
    <property type="project" value="InterPro"/>
</dbReference>
<dbReference type="PANTHER" id="PTHR43130:SF3">
    <property type="entry name" value="HTH-TYPE TRANSCRIPTIONAL REGULATOR RV1931C"/>
    <property type="match status" value="1"/>
</dbReference>
<dbReference type="InterPro" id="IPR018060">
    <property type="entry name" value="HTH_AraC"/>
</dbReference>
<keyword evidence="5" id="KW-1185">Reference proteome</keyword>
<dbReference type="Gene3D" id="1.10.10.60">
    <property type="entry name" value="Homeodomain-like"/>
    <property type="match status" value="1"/>
</dbReference>
<comment type="caution">
    <text evidence="4">The sequence shown here is derived from an EMBL/GenBank/DDBJ whole genome shotgun (WGS) entry which is preliminary data.</text>
</comment>
<keyword evidence="1" id="KW-0805">Transcription regulation</keyword>
<dbReference type="EMBL" id="SADE01000002">
    <property type="protein sequence ID" value="RVU36504.1"/>
    <property type="molecule type" value="Genomic_DNA"/>
</dbReference>
<dbReference type="SUPFAM" id="SSF52317">
    <property type="entry name" value="Class I glutamine amidotransferase-like"/>
    <property type="match status" value="1"/>
</dbReference>
<dbReference type="Proteomes" id="UP000287447">
    <property type="component" value="Unassembled WGS sequence"/>
</dbReference>
<dbReference type="InterPro" id="IPR002818">
    <property type="entry name" value="DJ-1/PfpI"/>
</dbReference>
<dbReference type="OrthoDB" id="9793422at2"/>
<dbReference type="Gene3D" id="3.40.50.880">
    <property type="match status" value="1"/>
</dbReference>
<dbReference type="InterPro" id="IPR052158">
    <property type="entry name" value="INH-QAR"/>
</dbReference>
<dbReference type="PANTHER" id="PTHR43130">
    <property type="entry name" value="ARAC-FAMILY TRANSCRIPTIONAL REGULATOR"/>
    <property type="match status" value="1"/>
</dbReference>
<evidence type="ECO:0000313" key="4">
    <source>
        <dbReference type="EMBL" id="RVU36504.1"/>
    </source>
</evidence>
<dbReference type="AlphaFoldDB" id="A0A3S3UP22"/>
<dbReference type="PROSITE" id="PS01124">
    <property type="entry name" value="HTH_ARAC_FAMILY_2"/>
    <property type="match status" value="1"/>
</dbReference>
<sequence>MAEKVVAAVLYPDFQMLDATGPLEAFALTNRLLGGDPAYKVVTTARQKGPVEASSGLTLMAQTSWDQLGENLDTLIFIGGRGVRTAMKDKDMLFSARRLSGMARRTASVCTGAFLLAEAGLLNGRRATTHWDDTDQLAREYPRISVQRDDIYVRDGQFVTAAGVTAGIDLALALIEEDHGRDVALATARMLVVYLKRPGGQSQFSRELSAQATSSSRFERLRQWIFDNLDKPLSVEDLADQAAMAPRSLARRFAQDLGVTPAKFVEHARIDAARRDLEDGGLTIDKIAANRGFGGADRMRRSFQRSLGVSPQEYRDRFRSKESV</sequence>
<dbReference type="InterPro" id="IPR029062">
    <property type="entry name" value="Class_I_gatase-like"/>
</dbReference>
<organism evidence="4 5">
    <name type="scientific">Hwanghaeella grinnelliae</name>
    <dbReference type="NCBI Taxonomy" id="2500179"/>
    <lineage>
        <taxon>Bacteria</taxon>
        <taxon>Pseudomonadati</taxon>
        <taxon>Pseudomonadota</taxon>
        <taxon>Alphaproteobacteria</taxon>
        <taxon>Rhodospirillales</taxon>
        <taxon>Rhodospirillaceae</taxon>
        <taxon>Hwanghaeella</taxon>
    </lineage>
</organism>
<protein>
    <submittedName>
        <fullName evidence="4">GlxA family transcriptional regulator</fullName>
    </submittedName>
</protein>